<dbReference type="InterPro" id="IPR019734">
    <property type="entry name" value="TPR_rpt"/>
</dbReference>
<protein>
    <submittedName>
        <fullName evidence="3">Tetratricopeptide repeat protein</fullName>
    </submittedName>
</protein>
<dbReference type="PRINTS" id="PR00364">
    <property type="entry name" value="DISEASERSIST"/>
</dbReference>
<comment type="caution">
    <text evidence="3">The sequence shown here is derived from an EMBL/GenBank/DDBJ whole genome shotgun (WGS) entry which is preliminary data.</text>
</comment>
<dbReference type="InterPro" id="IPR027417">
    <property type="entry name" value="P-loop_NTPase"/>
</dbReference>
<dbReference type="SUPFAM" id="SSF48452">
    <property type="entry name" value="TPR-like"/>
    <property type="match status" value="3"/>
</dbReference>
<name>A0ABS1M463_9NOCA</name>
<dbReference type="SMART" id="SM00028">
    <property type="entry name" value="TPR"/>
    <property type="match status" value="7"/>
</dbReference>
<dbReference type="RefSeq" id="WP_201944570.1">
    <property type="nucleotide sequence ID" value="NZ_JAERRJ010000002.1"/>
</dbReference>
<dbReference type="InterPro" id="IPR036388">
    <property type="entry name" value="WH-like_DNA-bd_sf"/>
</dbReference>
<accession>A0ABS1M463</accession>
<evidence type="ECO:0000259" key="2">
    <source>
        <dbReference type="Pfam" id="PF00931"/>
    </source>
</evidence>
<evidence type="ECO:0000313" key="3">
    <source>
        <dbReference type="EMBL" id="MBL1073928.1"/>
    </source>
</evidence>
<dbReference type="Pfam" id="PF13424">
    <property type="entry name" value="TPR_12"/>
    <property type="match status" value="3"/>
</dbReference>
<dbReference type="Gene3D" id="1.25.40.10">
    <property type="entry name" value="Tetratricopeptide repeat domain"/>
    <property type="match status" value="2"/>
</dbReference>
<dbReference type="Gene3D" id="3.40.50.300">
    <property type="entry name" value="P-loop containing nucleotide triphosphate hydrolases"/>
    <property type="match status" value="1"/>
</dbReference>
<dbReference type="InterPro" id="IPR002182">
    <property type="entry name" value="NB-ARC"/>
</dbReference>
<sequence>MNDDKRGAGQSRTAAEPVGSAGGPGSARAAFATGLAALFAAAGNPTLQRVASATDRRLRPARGANHKPANLVPRISDWRAGRNLPSRFETFQPVLVTLLELVRGAGGSVPAEVADVTAWRRLWTAAQGETAAPGEGAPRPAVVNTLRRDLGTFIGRDGEMRRILEMAQPGRVVSIHTVDGMPGIGKTALVTRAAHLLAEQFPDGRYFVELHAHTPGQPVADPADVLGTLLADVGVDPRVLPESLAARRNMWRDHLAGKRVLLVLDDARDHAQIEALLPGSDGCLTLVTSRRRLIALDGASPVTLDVLAPAAAVALFSALAGRPATSDTERIVALCGYLPLAISLLAGRLAHHPTWTLAEVAVEFAATRARLDELETGDRAVRAAFTTSYERLPPARQRLFRRLGVHPGPDIDAYAVAALDDTTVSQARRNLEALYVEHLIDETSFGRYRLHDLVRAYTQELIAQEPAERAAALERTLDHYHRTALLAINRGCGPAGTMQSRERPDLADYDTALAWIRVERANMLACLASAAHGGHLGRAVGLTTALVGEVRLHSAWQQAVAMHRRMSVAGDTIEMHNAETLALKDLGAAGYLAEDYTTIAELLASALKSASPEEHPSSIATAVRTLARVSLLNGDFRAAIGYLERARDICRAADDRHGEAKALENLGWAYHLVGDYTPAAAALRESLTLHRALGDRVAEASLLGGLGWIENLADNRSAAMDLMNEAIAANRALGDRSQEAFNLSLMAWFHHLNADYVSSRTLLEQVRVMYHELGNRSAEAFVLTNSSFLQFIAGEYPAAERLAQQAGVLYRALGNPAGEASALCVLGRIHCSTGEYGPAADCALEALDIYDRLANSIGRADALGILGRIRHLSGRHGEAEDLLRESLTLYRDIGHHSGEAETLNRLGALHTESDVALALTTHQEALRLAREIRSHHQQAWALDGMARCRIRLGDHDAAAGDLRAAVRLYERIGAPELAAATALLGSLAPGAA</sequence>
<dbReference type="EMBL" id="JAERRJ010000002">
    <property type="protein sequence ID" value="MBL1073928.1"/>
    <property type="molecule type" value="Genomic_DNA"/>
</dbReference>
<dbReference type="Gene3D" id="1.10.10.10">
    <property type="entry name" value="Winged helix-like DNA-binding domain superfamily/Winged helix DNA-binding domain"/>
    <property type="match status" value="1"/>
</dbReference>
<dbReference type="SUPFAM" id="SSF52540">
    <property type="entry name" value="P-loop containing nucleoside triphosphate hydrolases"/>
    <property type="match status" value="1"/>
</dbReference>
<gene>
    <name evidence="3" type="ORF">JK358_05935</name>
</gene>
<keyword evidence="4" id="KW-1185">Reference proteome</keyword>
<dbReference type="InterPro" id="IPR011990">
    <property type="entry name" value="TPR-like_helical_dom_sf"/>
</dbReference>
<feature type="region of interest" description="Disordered" evidence="1">
    <location>
        <begin position="1"/>
        <end position="26"/>
    </location>
</feature>
<dbReference type="PANTHER" id="PTHR47691">
    <property type="entry name" value="REGULATOR-RELATED"/>
    <property type="match status" value="1"/>
</dbReference>
<dbReference type="Pfam" id="PF00931">
    <property type="entry name" value="NB-ARC"/>
    <property type="match status" value="1"/>
</dbReference>
<dbReference type="Proteomes" id="UP000602198">
    <property type="component" value="Unassembled WGS sequence"/>
</dbReference>
<organism evidence="3 4">
    <name type="scientific">Nocardia acididurans</name>
    <dbReference type="NCBI Taxonomy" id="2802282"/>
    <lineage>
        <taxon>Bacteria</taxon>
        <taxon>Bacillati</taxon>
        <taxon>Actinomycetota</taxon>
        <taxon>Actinomycetes</taxon>
        <taxon>Mycobacteriales</taxon>
        <taxon>Nocardiaceae</taxon>
        <taxon>Nocardia</taxon>
    </lineage>
</organism>
<evidence type="ECO:0000256" key="1">
    <source>
        <dbReference type="SAM" id="MobiDB-lite"/>
    </source>
</evidence>
<feature type="domain" description="NB-ARC" evidence="2">
    <location>
        <begin position="164"/>
        <end position="320"/>
    </location>
</feature>
<evidence type="ECO:0000313" key="4">
    <source>
        <dbReference type="Proteomes" id="UP000602198"/>
    </source>
</evidence>
<proteinExistence type="predicted"/>
<dbReference type="PANTHER" id="PTHR47691:SF3">
    <property type="entry name" value="HTH-TYPE TRANSCRIPTIONAL REGULATOR RV0890C-RELATED"/>
    <property type="match status" value="1"/>
</dbReference>
<reference evidence="3 4" key="1">
    <citation type="submission" date="2021-01" db="EMBL/GenBank/DDBJ databases">
        <title>WGS of actinomycetes isolated from Thailand.</title>
        <authorList>
            <person name="Thawai C."/>
        </authorList>
    </citation>
    <scope>NUCLEOTIDE SEQUENCE [LARGE SCALE GENOMIC DNA]</scope>
    <source>
        <strain evidence="3 4">LPG 2</strain>
    </source>
</reference>